<dbReference type="Gene3D" id="3.30.70.120">
    <property type="match status" value="1"/>
</dbReference>
<accession>A0A7G9WJB5</accession>
<dbReference type="InterPro" id="IPR011322">
    <property type="entry name" value="N-reg_PII-like_a/b"/>
</dbReference>
<dbReference type="PRINTS" id="PR00340">
    <property type="entry name" value="PIIGLNB"/>
</dbReference>
<sequence>MIKIEAIVREEKLEDVKEALQKIEVRGLTVSQVMGCGTQMGYTERVRGSKVSINMLPKIKFEIIVSTEEWEKKTIAAIEEAARTGNVGDGKIISYEIRQAVRIRTGETGTDAIQPGVDASLDDD</sequence>
<keyword evidence="2" id="KW-1185">Reference proteome</keyword>
<name>A0A7G9WJB5_9FIRM</name>
<gene>
    <name evidence="1" type="ORF">H6X83_03850</name>
</gene>
<dbReference type="PANTHER" id="PTHR30115">
    <property type="entry name" value="NITROGEN REGULATORY PROTEIN P-II"/>
    <property type="match status" value="1"/>
</dbReference>
<organism evidence="1 2">
    <name type="scientific">Caproicibacterium amylolyticum</name>
    <dbReference type="NCBI Taxonomy" id="2766537"/>
    <lineage>
        <taxon>Bacteria</taxon>
        <taxon>Bacillati</taxon>
        <taxon>Bacillota</taxon>
        <taxon>Clostridia</taxon>
        <taxon>Eubacteriales</taxon>
        <taxon>Oscillospiraceae</taxon>
        <taxon>Caproicibacterium</taxon>
    </lineage>
</organism>
<dbReference type="InterPro" id="IPR002187">
    <property type="entry name" value="N-reg_PII"/>
</dbReference>
<evidence type="ECO:0000313" key="1">
    <source>
        <dbReference type="EMBL" id="QNO18777.1"/>
    </source>
</evidence>
<dbReference type="GO" id="GO:0006808">
    <property type="term" value="P:regulation of nitrogen utilization"/>
    <property type="evidence" value="ECO:0007669"/>
    <property type="project" value="InterPro"/>
</dbReference>
<dbReference type="KEGG" id="caml:H6X83_03850"/>
<evidence type="ECO:0000313" key="2">
    <source>
        <dbReference type="Proteomes" id="UP000516046"/>
    </source>
</evidence>
<dbReference type="GO" id="GO:0005524">
    <property type="term" value="F:ATP binding"/>
    <property type="evidence" value="ECO:0007669"/>
    <property type="project" value="TreeGrafter"/>
</dbReference>
<dbReference type="InterPro" id="IPR015867">
    <property type="entry name" value="N-reg_PII/ATP_PRibTrfase_C"/>
</dbReference>
<dbReference type="Pfam" id="PF00543">
    <property type="entry name" value="P-II"/>
    <property type="match status" value="1"/>
</dbReference>
<dbReference type="SUPFAM" id="SSF54913">
    <property type="entry name" value="GlnB-like"/>
    <property type="match status" value="1"/>
</dbReference>
<dbReference type="EMBL" id="CP060696">
    <property type="protein sequence ID" value="QNO18777.1"/>
    <property type="molecule type" value="Genomic_DNA"/>
</dbReference>
<dbReference type="PROSITE" id="PS51343">
    <property type="entry name" value="PII_GLNB_DOM"/>
    <property type="match status" value="1"/>
</dbReference>
<proteinExistence type="predicted"/>
<protein>
    <submittedName>
        <fullName evidence="1">P-II family nitrogen regulator</fullName>
    </submittedName>
</protein>
<dbReference type="GO" id="GO:0005829">
    <property type="term" value="C:cytosol"/>
    <property type="evidence" value="ECO:0007669"/>
    <property type="project" value="TreeGrafter"/>
</dbReference>
<reference evidence="1 2" key="1">
    <citation type="submission" date="2020-08" db="EMBL/GenBank/DDBJ databases">
        <authorList>
            <person name="Ren C."/>
            <person name="Gu Y."/>
            <person name="Xu Y."/>
        </authorList>
    </citation>
    <scope>NUCLEOTIDE SEQUENCE [LARGE SCALE GENOMIC DNA]</scope>
    <source>
        <strain evidence="1 2">LBM18003</strain>
    </source>
</reference>
<dbReference type="Proteomes" id="UP000516046">
    <property type="component" value="Chromosome"/>
</dbReference>
<dbReference type="GO" id="GO:0030234">
    <property type="term" value="F:enzyme regulator activity"/>
    <property type="evidence" value="ECO:0007669"/>
    <property type="project" value="InterPro"/>
</dbReference>
<dbReference type="AlphaFoldDB" id="A0A7G9WJB5"/>
<dbReference type="SMART" id="SM00938">
    <property type="entry name" value="P-II"/>
    <property type="match status" value="1"/>
</dbReference>
<dbReference type="PANTHER" id="PTHR30115:SF11">
    <property type="entry name" value="NITROGEN REGULATORY PROTEIN P-II HOMOLOG"/>
    <property type="match status" value="1"/>
</dbReference>
<dbReference type="RefSeq" id="WP_212507845.1">
    <property type="nucleotide sequence ID" value="NZ_CP060696.1"/>
</dbReference>